<name>A0A9P9DER2_9HYPO</name>
<dbReference type="AlphaFoldDB" id="A0A9P9DER2"/>
<proteinExistence type="predicted"/>
<keyword evidence="2" id="KW-1185">Reference proteome</keyword>
<accession>A0A9P9DER2</accession>
<protein>
    <recommendedName>
        <fullName evidence="3">F-box domain-containing protein</fullName>
    </recommendedName>
</protein>
<evidence type="ECO:0000313" key="1">
    <source>
        <dbReference type="EMBL" id="KAH7119190.1"/>
    </source>
</evidence>
<sequence>MDSSVLRPAVQGILREAYNILRIVNDDLRKAQADLLRASSLWTLHQDSSENPDHPEHYVDSGGQTLWSDREDSETWVLEARSKGLFDSKLALTGELKRLGVRKRKLEDIQHKIRLSTNELSQLSLRSRHLFNLPDEILSRVFDFVEGSRPDIPSLWHIVSQDMKNCRLTCQRFCRVSSRFFLRSVSVDLSVSSMSRFEEISRHPTISKGIRVVRAVLHFYDPFLSDNIEDFILYHAAELEERAAVMEGVRTWEFCNVPEETGLNVVKELKAISASWRRIAQGTSETQAQPLTEEDHTHLMLLRTTHQKYQRLCSDQEELSKSGKFAQTVAAGIAKMPCARILYLLDWDHSIPKGVRFFDYDDINVPIHKAMLQPMNWYTAYKNGFAPRLLDSITKLPVAVQHFGAWLERIYIELSYVDAPSNLLPTPEVRQQLPSAMQQLQRFSFECKHWINGESDEEILYDILAPCLNTPSLRELAIDMLSDEEPDDHSTFGVGRLIASQQWRNLSYLFLRDVAFHLSEFQLFVCRPHEASYDLKLDRVRLLSGTWAEVLDTLREKSIRSMRLCDPRGAECDSMSSDELSSIFGKSDFLAWSQAELYVKRITDLNPLSNWSGSTIVLSQ</sequence>
<comment type="caution">
    <text evidence="1">The sequence shown here is derived from an EMBL/GenBank/DDBJ whole genome shotgun (WGS) entry which is preliminary data.</text>
</comment>
<dbReference type="OrthoDB" id="3759773at2759"/>
<evidence type="ECO:0000313" key="2">
    <source>
        <dbReference type="Proteomes" id="UP000738349"/>
    </source>
</evidence>
<reference evidence="1" key="1">
    <citation type="journal article" date="2021" name="Nat. Commun.">
        <title>Genetic determinants of endophytism in the Arabidopsis root mycobiome.</title>
        <authorList>
            <person name="Mesny F."/>
            <person name="Miyauchi S."/>
            <person name="Thiergart T."/>
            <person name="Pickel B."/>
            <person name="Atanasova L."/>
            <person name="Karlsson M."/>
            <person name="Huettel B."/>
            <person name="Barry K.W."/>
            <person name="Haridas S."/>
            <person name="Chen C."/>
            <person name="Bauer D."/>
            <person name="Andreopoulos W."/>
            <person name="Pangilinan J."/>
            <person name="LaButti K."/>
            <person name="Riley R."/>
            <person name="Lipzen A."/>
            <person name="Clum A."/>
            <person name="Drula E."/>
            <person name="Henrissat B."/>
            <person name="Kohler A."/>
            <person name="Grigoriev I.V."/>
            <person name="Martin F.M."/>
            <person name="Hacquard S."/>
        </authorList>
    </citation>
    <scope>NUCLEOTIDE SEQUENCE</scope>
    <source>
        <strain evidence="1">MPI-CAGE-AT-0147</strain>
    </source>
</reference>
<dbReference type="Proteomes" id="UP000738349">
    <property type="component" value="Unassembled WGS sequence"/>
</dbReference>
<gene>
    <name evidence="1" type="ORF">EDB81DRAFT_814893</name>
</gene>
<dbReference type="EMBL" id="JAGMUV010000026">
    <property type="protein sequence ID" value="KAH7119190.1"/>
    <property type="molecule type" value="Genomic_DNA"/>
</dbReference>
<organism evidence="1 2">
    <name type="scientific">Dactylonectria macrodidyma</name>
    <dbReference type="NCBI Taxonomy" id="307937"/>
    <lineage>
        <taxon>Eukaryota</taxon>
        <taxon>Fungi</taxon>
        <taxon>Dikarya</taxon>
        <taxon>Ascomycota</taxon>
        <taxon>Pezizomycotina</taxon>
        <taxon>Sordariomycetes</taxon>
        <taxon>Hypocreomycetidae</taxon>
        <taxon>Hypocreales</taxon>
        <taxon>Nectriaceae</taxon>
        <taxon>Dactylonectria</taxon>
    </lineage>
</organism>
<evidence type="ECO:0008006" key="3">
    <source>
        <dbReference type="Google" id="ProtNLM"/>
    </source>
</evidence>